<protein>
    <submittedName>
        <fullName evidence="2">MarR family protein</fullName>
    </submittedName>
</protein>
<dbReference type="Gene3D" id="1.10.10.10">
    <property type="entry name" value="Winged helix-like DNA-binding domain superfamily/Winged helix DNA-binding domain"/>
    <property type="match status" value="1"/>
</dbReference>
<dbReference type="RefSeq" id="WP_141823857.1">
    <property type="nucleotide sequence ID" value="NZ_BAAAQC010000010.1"/>
</dbReference>
<evidence type="ECO:0000313" key="3">
    <source>
        <dbReference type="Proteomes" id="UP000320085"/>
    </source>
</evidence>
<comment type="caution">
    <text evidence="2">The sequence shown here is derived from an EMBL/GenBank/DDBJ whole genome shotgun (WGS) entry which is preliminary data.</text>
</comment>
<dbReference type="GO" id="GO:0003700">
    <property type="term" value="F:DNA-binding transcription factor activity"/>
    <property type="evidence" value="ECO:0007669"/>
    <property type="project" value="InterPro"/>
</dbReference>
<dbReference type="SUPFAM" id="SSF46785">
    <property type="entry name" value="Winged helix' DNA-binding domain"/>
    <property type="match status" value="1"/>
</dbReference>
<dbReference type="PRINTS" id="PR00598">
    <property type="entry name" value="HTHMARR"/>
</dbReference>
<dbReference type="PROSITE" id="PS50995">
    <property type="entry name" value="HTH_MARR_2"/>
    <property type="match status" value="1"/>
</dbReference>
<dbReference type="InterPro" id="IPR039422">
    <property type="entry name" value="MarR/SlyA-like"/>
</dbReference>
<dbReference type="InterPro" id="IPR036388">
    <property type="entry name" value="WH-like_DNA-bd_sf"/>
</dbReference>
<organism evidence="2 3">
    <name type="scientific">Humibacillus xanthopallidus</name>
    <dbReference type="NCBI Taxonomy" id="412689"/>
    <lineage>
        <taxon>Bacteria</taxon>
        <taxon>Bacillati</taxon>
        <taxon>Actinomycetota</taxon>
        <taxon>Actinomycetes</taxon>
        <taxon>Micrococcales</taxon>
        <taxon>Intrasporangiaceae</taxon>
        <taxon>Humibacillus</taxon>
    </lineage>
</organism>
<feature type="domain" description="HTH marR-type" evidence="1">
    <location>
        <begin position="17"/>
        <end position="147"/>
    </location>
</feature>
<dbReference type="InterPro" id="IPR000835">
    <property type="entry name" value="HTH_MarR-typ"/>
</dbReference>
<dbReference type="AlphaFoldDB" id="A0A543PKA4"/>
<sequence length="156" mass="16515">MQGPSSGAPGGPPHAPETMALRDLATAGSEATTALARRMTMHPTDLAAMSHIAYAAEQLGPGELSSRLGITPAATTDLIDRLEAAGHLLRERNPADRRRVRLVPTESAKAAVRGQLADLLERLDAVSEDFTPDERAAIGRYLEAAAAAYRDFAQDS</sequence>
<dbReference type="InterPro" id="IPR036390">
    <property type="entry name" value="WH_DNA-bd_sf"/>
</dbReference>
<dbReference type="Proteomes" id="UP000320085">
    <property type="component" value="Unassembled WGS sequence"/>
</dbReference>
<evidence type="ECO:0000313" key="2">
    <source>
        <dbReference type="EMBL" id="TQN44512.1"/>
    </source>
</evidence>
<dbReference type="PANTHER" id="PTHR33164">
    <property type="entry name" value="TRANSCRIPTIONAL REGULATOR, MARR FAMILY"/>
    <property type="match status" value="1"/>
</dbReference>
<dbReference type="PANTHER" id="PTHR33164:SF106">
    <property type="entry name" value="TRANSCRIPTIONAL REGULATORY PROTEIN"/>
    <property type="match status" value="1"/>
</dbReference>
<gene>
    <name evidence="2" type="ORF">FHX52_3727</name>
</gene>
<dbReference type="SMART" id="SM00347">
    <property type="entry name" value="HTH_MARR"/>
    <property type="match status" value="1"/>
</dbReference>
<accession>A0A543PKA4</accession>
<reference evidence="2 3" key="1">
    <citation type="submission" date="2019-06" db="EMBL/GenBank/DDBJ databases">
        <title>Sequencing the genomes of 1000 actinobacteria strains.</title>
        <authorList>
            <person name="Klenk H.-P."/>
        </authorList>
    </citation>
    <scope>NUCLEOTIDE SEQUENCE [LARGE SCALE GENOMIC DNA]</scope>
    <source>
        <strain evidence="2 3">DSM 21776</strain>
    </source>
</reference>
<name>A0A543PKA4_9MICO</name>
<proteinExistence type="predicted"/>
<evidence type="ECO:0000259" key="1">
    <source>
        <dbReference type="PROSITE" id="PS50995"/>
    </source>
</evidence>
<dbReference type="GO" id="GO:0006950">
    <property type="term" value="P:response to stress"/>
    <property type="evidence" value="ECO:0007669"/>
    <property type="project" value="TreeGrafter"/>
</dbReference>
<dbReference type="Pfam" id="PF01047">
    <property type="entry name" value="MarR"/>
    <property type="match status" value="1"/>
</dbReference>
<dbReference type="OrthoDB" id="162531at2"/>
<dbReference type="EMBL" id="VFQF01000003">
    <property type="protein sequence ID" value="TQN44512.1"/>
    <property type="molecule type" value="Genomic_DNA"/>
</dbReference>